<dbReference type="GO" id="GO:0016020">
    <property type="term" value="C:membrane"/>
    <property type="evidence" value="ECO:0007669"/>
    <property type="project" value="UniProtKB-SubCell"/>
</dbReference>
<comment type="subcellular location">
    <subcellularLocation>
        <location evidence="1">Membrane</location>
    </subcellularLocation>
</comment>
<dbReference type="AlphaFoldDB" id="A0A7S0RXB2"/>
<dbReference type="InterPro" id="IPR050307">
    <property type="entry name" value="Sterol_Desaturase_Related"/>
</dbReference>
<evidence type="ECO:0000256" key="5">
    <source>
        <dbReference type="ARBA" id="ARBA00023136"/>
    </source>
</evidence>
<dbReference type="GO" id="GO:0008610">
    <property type="term" value="P:lipid biosynthetic process"/>
    <property type="evidence" value="ECO:0007669"/>
    <property type="project" value="InterPro"/>
</dbReference>
<comment type="similarity">
    <text evidence="2">Belongs to the sterol desaturase family.</text>
</comment>
<evidence type="ECO:0000313" key="8">
    <source>
        <dbReference type="EMBL" id="CAD8689476.1"/>
    </source>
</evidence>
<dbReference type="EMBL" id="HBFB01025932">
    <property type="protein sequence ID" value="CAD8689476.1"/>
    <property type="molecule type" value="Transcribed_RNA"/>
</dbReference>
<evidence type="ECO:0000256" key="6">
    <source>
        <dbReference type="SAM" id="MobiDB-lite"/>
    </source>
</evidence>
<proteinExistence type="inferred from homology"/>
<sequence>MEVLREQVSGMMGTIAEKLKPGTDEFWMCLTPPLVYWLVAIYFDILDHSKNPYVIKHRVTRRDRGRENPVGRWAVIQRVILQHVLQTIVGVAVMLADPDHCSALAPKSWLQSGVQFVIAMFIMDAWQYWIHRAVHVNTWLYKHIHSVHHQLLITYAYGALYNNPIEAILLDTCGAGVAMYVSGMTCKMATAFFAFSTIKTVVDHSNYRFPLNPLHDLFPNSAAYHDVHHDIRGIKKNFSQPFFTFWDVLCGTYLDPTDFHLSQAELDAKVDADVSKAAAKAAITSPKASPAPKKAAPSPSPAKQRPTSPAKAGPQSPKMASPKPAAGATTSAVTPKTAPKTARKSAAAVRDVPPPSTGVTTRSRARRVGSGTADQL</sequence>
<evidence type="ECO:0000256" key="4">
    <source>
        <dbReference type="ARBA" id="ARBA00022989"/>
    </source>
</evidence>
<dbReference type="GO" id="GO:0005506">
    <property type="term" value="F:iron ion binding"/>
    <property type="evidence" value="ECO:0007669"/>
    <property type="project" value="InterPro"/>
</dbReference>
<reference evidence="8" key="1">
    <citation type="submission" date="2021-01" db="EMBL/GenBank/DDBJ databases">
        <authorList>
            <person name="Corre E."/>
            <person name="Pelletier E."/>
            <person name="Niang G."/>
            <person name="Scheremetjew M."/>
            <person name="Finn R."/>
            <person name="Kale V."/>
            <person name="Holt S."/>
            <person name="Cochrane G."/>
            <person name="Meng A."/>
            <person name="Brown T."/>
            <person name="Cohen L."/>
        </authorList>
    </citation>
    <scope>NUCLEOTIDE SEQUENCE</scope>
    <source>
        <strain evidence="8">SAG 11-49</strain>
    </source>
</reference>
<keyword evidence="5" id="KW-0472">Membrane</keyword>
<dbReference type="PANTHER" id="PTHR11863">
    <property type="entry name" value="STEROL DESATURASE"/>
    <property type="match status" value="1"/>
</dbReference>
<evidence type="ECO:0000256" key="3">
    <source>
        <dbReference type="ARBA" id="ARBA00022692"/>
    </source>
</evidence>
<evidence type="ECO:0000259" key="7">
    <source>
        <dbReference type="Pfam" id="PF04116"/>
    </source>
</evidence>
<organism evidence="8">
    <name type="scientific">Chlamydomonas leiostraca</name>
    <dbReference type="NCBI Taxonomy" id="1034604"/>
    <lineage>
        <taxon>Eukaryota</taxon>
        <taxon>Viridiplantae</taxon>
        <taxon>Chlorophyta</taxon>
        <taxon>core chlorophytes</taxon>
        <taxon>Chlorophyceae</taxon>
        <taxon>CS clade</taxon>
        <taxon>Chlamydomonadales</taxon>
        <taxon>Chlamydomonadaceae</taxon>
        <taxon>Chlamydomonas</taxon>
    </lineage>
</organism>
<feature type="compositionally biased region" description="Low complexity" evidence="6">
    <location>
        <begin position="282"/>
        <end position="303"/>
    </location>
</feature>
<dbReference type="InterPro" id="IPR006694">
    <property type="entry name" value="Fatty_acid_hydroxylase"/>
</dbReference>
<name>A0A7S0RXB2_9CHLO</name>
<feature type="region of interest" description="Disordered" evidence="6">
    <location>
        <begin position="282"/>
        <end position="376"/>
    </location>
</feature>
<feature type="domain" description="Fatty acid hydroxylase" evidence="7">
    <location>
        <begin position="116"/>
        <end position="252"/>
    </location>
</feature>
<gene>
    <name evidence="8" type="ORF">CLEI1391_LOCUS14512</name>
</gene>
<keyword evidence="3" id="KW-0812">Transmembrane</keyword>
<dbReference type="Pfam" id="PF04116">
    <property type="entry name" value="FA_hydroxylase"/>
    <property type="match status" value="1"/>
</dbReference>
<evidence type="ECO:0000256" key="2">
    <source>
        <dbReference type="ARBA" id="ARBA00009324"/>
    </source>
</evidence>
<accession>A0A7S0RXB2</accession>
<evidence type="ECO:0000256" key="1">
    <source>
        <dbReference type="ARBA" id="ARBA00004370"/>
    </source>
</evidence>
<protein>
    <recommendedName>
        <fullName evidence="7">Fatty acid hydroxylase domain-containing protein</fullName>
    </recommendedName>
</protein>
<dbReference type="GO" id="GO:0016491">
    <property type="term" value="F:oxidoreductase activity"/>
    <property type="evidence" value="ECO:0007669"/>
    <property type="project" value="InterPro"/>
</dbReference>
<keyword evidence="4" id="KW-1133">Transmembrane helix</keyword>